<dbReference type="RefSeq" id="XP_038781516.1">
    <property type="nucleotide sequence ID" value="XM_038935746.1"/>
</dbReference>
<keyword evidence="2" id="KW-1185">Reference proteome</keyword>
<dbReference type="Proteomes" id="UP000596902">
    <property type="component" value="Unassembled WGS sequence"/>
</dbReference>
<accession>A0A8H7AT79</accession>
<name>A0A8H7AT79_9PLEO</name>
<comment type="caution">
    <text evidence="1">The sequence shown here is derived from an EMBL/GenBank/DDBJ whole genome shotgun (WGS) entry which is preliminary data.</text>
</comment>
<organism evidence="1 2">
    <name type="scientific">Alternaria burnsii</name>
    <dbReference type="NCBI Taxonomy" id="1187904"/>
    <lineage>
        <taxon>Eukaryota</taxon>
        <taxon>Fungi</taxon>
        <taxon>Dikarya</taxon>
        <taxon>Ascomycota</taxon>
        <taxon>Pezizomycotina</taxon>
        <taxon>Dothideomycetes</taxon>
        <taxon>Pleosporomycetidae</taxon>
        <taxon>Pleosporales</taxon>
        <taxon>Pleosporineae</taxon>
        <taxon>Pleosporaceae</taxon>
        <taxon>Alternaria</taxon>
        <taxon>Alternaria sect. Alternaria</taxon>
    </lineage>
</organism>
<proteinExistence type="predicted"/>
<gene>
    <name evidence="1" type="ORF">GT037_010699</name>
</gene>
<dbReference type="GeneID" id="62208924"/>
<evidence type="ECO:0000313" key="1">
    <source>
        <dbReference type="EMBL" id="KAF7671138.1"/>
    </source>
</evidence>
<protein>
    <submittedName>
        <fullName evidence="1">Uncharacterized protein</fullName>
    </submittedName>
</protein>
<reference evidence="1" key="2">
    <citation type="submission" date="2020-08" db="EMBL/GenBank/DDBJ databases">
        <title>Draft Genome Sequence of Cumin Blight Pathogen Alternaria burnsii.</title>
        <authorList>
            <person name="Feng Z."/>
        </authorList>
    </citation>
    <scope>NUCLEOTIDE SEQUENCE</scope>
    <source>
        <strain evidence="1">CBS107.38</strain>
    </source>
</reference>
<dbReference type="AlphaFoldDB" id="A0A8H7AT79"/>
<reference evidence="1" key="1">
    <citation type="submission" date="2020-01" db="EMBL/GenBank/DDBJ databases">
        <authorList>
            <person name="Feng Z.H.Z."/>
        </authorList>
    </citation>
    <scope>NUCLEOTIDE SEQUENCE</scope>
    <source>
        <strain evidence="1">CBS107.38</strain>
    </source>
</reference>
<evidence type="ECO:0000313" key="2">
    <source>
        <dbReference type="Proteomes" id="UP000596902"/>
    </source>
</evidence>
<dbReference type="EMBL" id="JAAABM010000024">
    <property type="protein sequence ID" value="KAF7671138.1"/>
    <property type="molecule type" value="Genomic_DNA"/>
</dbReference>
<sequence length="67" mass="7686">MFNYHIRSSSLDFGIPDLNDAITNFIIYFDGALPPYQGSFVLCEVFLVLRPWIYRISTYPANIGHAN</sequence>